<dbReference type="Gene3D" id="3.30.110.20">
    <property type="entry name" value="Alba-like domain"/>
    <property type="match status" value="1"/>
</dbReference>
<organism evidence="1 2">
    <name type="scientific">Hesseltinella vesiculosa</name>
    <dbReference type="NCBI Taxonomy" id="101127"/>
    <lineage>
        <taxon>Eukaryota</taxon>
        <taxon>Fungi</taxon>
        <taxon>Fungi incertae sedis</taxon>
        <taxon>Mucoromycota</taxon>
        <taxon>Mucoromycotina</taxon>
        <taxon>Mucoromycetes</taxon>
        <taxon>Mucorales</taxon>
        <taxon>Cunninghamellaceae</taxon>
        <taxon>Hesseltinella</taxon>
    </lineage>
</organism>
<reference evidence="1 2" key="1">
    <citation type="submission" date="2016-07" db="EMBL/GenBank/DDBJ databases">
        <title>Pervasive Adenine N6-methylation of Active Genes in Fungi.</title>
        <authorList>
            <consortium name="DOE Joint Genome Institute"/>
            <person name="Mondo S.J."/>
            <person name="Dannebaum R.O."/>
            <person name="Kuo R.C."/>
            <person name="Labutti K."/>
            <person name="Haridas S."/>
            <person name="Kuo A."/>
            <person name="Salamov A."/>
            <person name="Ahrendt S.R."/>
            <person name="Lipzen A."/>
            <person name="Sullivan W."/>
            <person name="Andreopoulos W.B."/>
            <person name="Clum A."/>
            <person name="Lindquist E."/>
            <person name="Daum C."/>
            <person name="Ramamoorthy G.K."/>
            <person name="Gryganskyi A."/>
            <person name="Culley D."/>
            <person name="Magnuson J.K."/>
            <person name="James T.Y."/>
            <person name="O'Malley M.A."/>
            <person name="Stajich J.E."/>
            <person name="Spatafora J.W."/>
            <person name="Visel A."/>
            <person name="Grigoriev I.V."/>
        </authorList>
    </citation>
    <scope>NUCLEOTIDE SEQUENCE [LARGE SCALE GENOMIC DNA]</scope>
    <source>
        <strain evidence="1 2">NRRL 3301</strain>
    </source>
</reference>
<keyword evidence="2" id="KW-1185">Reference proteome</keyword>
<sequence>MGAISQKRTRVEGAIHKRIPQRPPATITDIYFSHKSRPSVLVKRIKQLMIGERHPQLTLHGLGAVILPTINTAQAAKSAMNNQVDLKFTTSTERMIDDIEPEDMVSEQ</sequence>
<dbReference type="STRING" id="101127.A0A1X2GHH2"/>
<dbReference type="InterPro" id="IPR036882">
    <property type="entry name" value="Alba-like_dom_sf"/>
</dbReference>
<dbReference type="EMBL" id="MCGT01000015">
    <property type="protein sequence ID" value="ORX53673.1"/>
    <property type="molecule type" value="Genomic_DNA"/>
</dbReference>
<accession>A0A1X2GHH2</accession>
<comment type="caution">
    <text evidence="1">The sequence shown here is derived from an EMBL/GenBank/DDBJ whole genome shotgun (WGS) entry which is preliminary data.</text>
</comment>
<dbReference type="Proteomes" id="UP000242146">
    <property type="component" value="Unassembled WGS sequence"/>
</dbReference>
<gene>
    <name evidence="1" type="ORF">DM01DRAFT_1336203</name>
</gene>
<evidence type="ECO:0000313" key="2">
    <source>
        <dbReference type="Proteomes" id="UP000242146"/>
    </source>
</evidence>
<evidence type="ECO:0000313" key="1">
    <source>
        <dbReference type="EMBL" id="ORX53673.1"/>
    </source>
</evidence>
<dbReference type="OrthoDB" id="416729at2759"/>
<name>A0A1X2GHH2_9FUNG</name>
<dbReference type="AlphaFoldDB" id="A0A1X2GHH2"/>
<dbReference type="GO" id="GO:0003676">
    <property type="term" value="F:nucleic acid binding"/>
    <property type="evidence" value="ECO:0007669"/>
    <property type="project" value="InterPro"/>
</dbReference>
<dbReference type="SUPFAM" id="SSF82704">
    <property type="entry name" value="AlbA-like"/>
    <property type="match status" value="1"/>
</dbReference>
<protein>
    <submittedName>
        <fullName evidence="1">Uncharacterized protein</fullName>
    </submittedName>
</protein>
<proteinExistence type="predicted"/>